<dbReference type="EMBL" id="JACHIJ010000011">
    <property type="protein sequence ID" value="MBB5055113.1"/>
    <property type="molecule type" value="Genomic_DNA"/>
</dbReference>
<evidence type="ECO:0000313" key="2">
    <source>
        <dbReference type="Proteomes" id="UP000521227"/>
    </source>
</evidence>
<dbReference type="Proteomes" id="UP000521227">
    <property type="component" value="Unassembled WGS sequence"/>
</dbReference>
<dbReference type="AlphaFoldDB" id="A0A840N4Y8"/>
<organism evidence="1 2">
    <name type="scientific">Afipia massiliensis</name>
    <dbReference type="NCBI Taxonomy" id="211460"/>
    <lineage>
        <taxon>Bacteria</taxon>
        <taxon>Pseudomonadati</taxon>
        <taxon>Pseudomonadota</taxon>
        <taxon>Alphaproteobacteria</taxon>
        <taxon>Hyphomicrobiales</taxon>
        <taxon>Nitrobacteraceae</taxon>
        <taxon>Afipia</taxon>
    </lineage>
</organism>
<sequence>MNTLLVCAGLFALSFLAIWVFWFVEKLRGDSAPKVARLVEPIVPRR</sequence>
<protein>
    <submittedName>
        <fullName evidence="1">Putative membrane protein</fullName>
    </submittedName>
</protein>
<proteinExistence type="predicted"/>
<comment type="caution">
    <text evidence="1">The sequence shown here is derived from an EMBL/GenBank/DDBJ whole genome shotgun (WGS) entry which is preliminary data.</text>
</comment>
<dbReference type="RefSeq" id="WP_184090378.1">
    <property type="nucleotide sequence ID" value="NZ_JACHIJ010000011.1"/>
</dbReference>
<gene>
    <name evidence="1" type="ORF">HNQ36_005124</name>
</gene>
<evidence type="ECO:0000313" key="1">
    <source>
        <dbReference type="EMBL" id="MBB5055113.1"/>
    </source>
</evidence>
<name>A0A840N4Y8_9BRAD</name>
<accession>A0A840N4Y8</accession>
<reference evidence="1 2" key="1">
    <citation type="submission" date="2020-08" db="EMBL/GenBank/DDBJ databases">
        <title>Genomic Encyclopedia of Type Strains, Phase IV (KMG-IV): sequencing the most valuable type-strain genomes for metagenomic binning, comparative biology and taxonomic classification.</title>
        <authorList>
            <person name="Goeker M."/>
        </authorList>
    </citation>
    <scope>NUCLEOTIDE SEQUENCE [LARGE SCALE GENOMIC DNA]</scope>
    <source>
        <strain evidence="1 2">DSM 17498</strain>
    </source>
</reference>